<organism evidence="1 3">
    <name type="scientific">Rotaria magnacalcarata</name>
    <dbReference type="NCBI Taxonomy" id="392030"/>
    <lineage>
        <taxon>Eukaryota</taxon>
        <taxon>Metazoa</taxon>
        <taxon>Spiralia</taxon>
        <taxon>Gnathifera</taxon>
        <taxon>Rotifera</taxon>
        <taxon>Eurotatoria</taxon>
        <taxon>Bdelloidea</taxon>
        <taxon>Philodinida</taxon>
        <taxon>Philodinidae</taxon>
        <taxon>Rotaria</taxon>
    </lineage>
</organism>
<dbReference type="GO" id="GO:0004497">
    <property type="term" value="F:monooxygenase activity"/>
    <property type="evidence" value="ECO:0007669"/>
    <property type="project" value="InterPro"/>
</dbReference>
<dbReference type="Proteomes" id="UP000663887">
    <property type="component" value="Unassembled WGS sequence"/>
</dbReference>
<dbReference type="GO" id="GO:0005506">
    <property type="term" value="F:iron ion binding"/>
    <property type="evidence" value="ECO:0007669"/>
    <property type="project" value="InterPro"/>
</dbReference>
<gene>
    <name evidence="2" type="ORF">UXM345_LOCUS35697</name>
    <name evidence="1" type="ORF">XDN619_LOCUS16906</name>
</gene>
<proteinExistence type="predicted"/>
<dbReference type="AlphaFoldDB" id="A0A816T434"/>
<comment type="caution">
    <text evidence="1">The sequence shown here is derived from an EMBL/GenBank/DDBJ whole genome shotgun (WGS) entry which is preliminary data.</text>
</comment>
<evidence type="ECO:0000313" key="1">
    <source>
        <dbReference type="EMBL" id="CAF2092447.1"/>
    </source>
</evidence>
<dbReference type="GO" id="GO:0020037">
    <property type="term" value="F:heme binding"/>
    <property type="evidence" value="ECO:0007669"/>
    <property type="project" value="InterPro"/>
</dbReference>
<dbReference type="SUPFAM" id="SSF48264">
    <property type="entry name" value="Cytochrome P450"/>
    <property type="match status" value="1"/>
</dbReference>
<evidence type="ECO:0008006" key="4">
    <source>
        <dbReference type="Google" id="ProtNLM"/>
    </source>
</evidence>
<dbReference type="Proteomes" id="UP000663842">
    <property type="component" value="Unassembled WGS sequence"/>
</dbReference>
<evidence type="ECO:0000313" key="3">
    <source>
        <dbReference type="Proteomes" id="UP000663887"/>
    </source>
</evidence>
<dbReference type="EMBL" id="CAJNRG010007231">
    <property type="protein sequence ID" value="CAF2092447.1"/>
    <property type="molecule type" value="Genomic_DNA"/>
</dbReference>
<protein>
    <recommendedName>
        <fullName evidence="4">Cytochrome P450</fullName>
    </recommendedName>
</protein>
<dbReference type="Gene3D" id="1.10.630.10">
    <property type="entry name" value="Cytochrome P450"/>
    <property type="match status" value="1"/>
</dbReference>
<dbReference type="EMBL" id="CAJOBF010015038">
    <property type="protein sequence ID" value="CAF4344644.1"/>
    <property type="molecule type" value="Genomic_DNA"/>
</dbReference>
<name>A0A816T434_9BILA</name>
<dbReference type="GO" id="GO:0016705">
    <property type="term" value="F:oxidoreductase activity, acting on paired donors, with incorporation or reduction of molecular oxygen"/>
    <property type="evidence" value="ECO:0007669"/>
    <property type="project" value="InterPro"/>
</dbReference>
<accession>A0A816T434</accession>
<reference evidence="1" key="1">
    <citation type="submission" date="2021-02" db="EMBL/GenBank/DDBJ databases">
        <authorList>
            <person name="Nowell W R."/>
        </authorList>
    </citation>
    <scope>NUCLEOTIDE SEQUENCE</scope>
</reference>
<sequence length="83" mass="9780">MIYGGGLHTCPGRFWVMNQIKILVTLIIQHMNIEFINMTDKDKEDYRKRLPYDYSKFASAGGPKKVYKNKFDIKYSYKNLHTG</sequence>
<dbReference type="InterPro" id="IPR036396">
    <property type="entry name" value="Cyt_P450_sf"/>
</dbReference>
<evidence type="ECO:0000313" key="2">
    <source>
        <dbReference type="EMBL" id="CAF4344644.1"/>
    </source>
</evidence>